<feature type="compositionally biased region" description="Polar residues" evidence="1">
    <location>
        <begin position="297"/>
        <end position="306"/>
    </location>
</feature>
<organism evidence="3 4">
    <name type="scientific">Ammoniphilus resinae</name>
    <dbReference type="NCBI Taxonomy" id="861532"/>
    <lineage>
        <taxon>Bacteria</taxon>
        <taxon>Bacillati</taxon>
        <taxon>Bacillota</taxon>
        <taxon>Bacilli</taxon>
        <taxon>Bacillales</taxon>
        <taxon>Paenibacillaceae</taxon>
        <taxon>Aneurinibacillus group</taxon>
        <taxon>Ammoniphilus</taxon>
    </lineage>
</organism>
<evidence type="ECO:0000313" key="4">
    <source>
        <dbReference type="Proteomes" id="UP001519343"/>
    </source>
</evidence>
<evidence type="ECO:0000313" key="3">
    <source>
        <dbReference type="EMBL" id="MBP1932979.1"/>
    </source>
</evidence>
<evidence type="ECO:0000256" key="1">
    <source>
        <dbReference type="SAM" id="MobiDB-lite"/>
    </source>
</evidence>
<proteinExistence type="predicted"/>
<accession>A0ABS4GRX3</accession>
<sequence length="306" mass="35796">MDTITLDQFKDRFHSEDICADYLFQMKWPHGFVCPKCSHRHFYRITTRRLPLYECAQCSHQTSLTVGTVMEGSPTSLQKWFTAIFLASRPSPGINAVQLKEIIQVTYKTSWLILQKIRRAMSTSDATHLLSGMVQVHDACYGHPYNITHQTHSKEHFLLVGTSLNEQKQPTYIKMKLLLESPREKFISTPQKKSFAERYIEAEDSEVEYITQRLKPRRLKIGYPYFKKASQWLNETFHGIGVRHLQAYLDEFCYRVNQALDQAPLFQSLIQLCATTKKADYWQVTRRKRKNKRSSRGQVANSFYPL</sequence>
<dbReference type="RefSeq" id="WP_209811016.1">
    <property type="nucleotide sequence ID" value="NZ_JAGGKT010000009.1"/>
</dbReference>
<feature type="domain" description="Transposase zinc-ribbon" evidence="2">
    <location>
        <begin position="15"/>
        <end position="61"/>
    </location>
</feature>
<gene>
    <name evidence="3" type="ORF">J2Z37_002990</name>
</gene>
<dbReference type="EMBL" id="JAGGKT010000009">
    <property type="protein sequence ID" value="MBP1932979.1"/>
    <property type="molecule type" value="Genomic_DNA"/>
</dbReference>
<dbReference type="InterPro" id="IPR024442">
    <property type="entry name" value="Transposase_Zn_ribbon"/>
</dbReference>
<feature type="region of interest" description="Disordered" evidence="1">
    <location>
        <begin position="286"/>
        <end position="306"/>
    </location>
</feature>
<comment type="caution">
    <text evidence="3">The sequence shown here is derived from an EMBL/GenBank/DDBJ whole genome shotgun (WGS) entry which is preliminary data.</text>
</comment>
<dbReference type="Proteomes" id="UP001519343">
    <property type="component" value="Unassembled WGS sequence"/>
</dbReference>
<evidence type="ECO:0000259" key="2">
    <source>
        <dbReference type="Pfam" id="PF12760"/>
    </source>
</evidence>
<reference evidence="3 4" key="1">
    <citation type="submission" date="2021-03" db="EMBL/GenBank/DDBJ databases">
        <title>Genomic Encyclopedia of Type Strains, Phase IV (KMG-IV): sequencing the most valuable type-strain genomes for metagenomic binning, comparative biology and taxonomic classification.</title>
        <authorList>
            <person name="Goeker M."/>
        </authorList>
    </citation>
    <scope>NUCLEOTIDE SEQUENCE [LARGE SCALE GENOMIC DNA]</scope>
    <source>
        <strain evidence="3 4">DSM 24738</strain>
    </source>
</reference>
<name>A0ABS4GRX3_9BACL</name>
<dbReference type="Pfam" id="PF12760">
    <property type="entry name" value="Zn_ribbon_IS1595"/>
    <property type="match status" value="1"/>
</dbReference>
<keyword evidence="4" id="KW-1185">Reference proteome</keyword>
<feature type="compositionally biased region" description="Basic residues" evidence="1">
    <location>
        <begin position="286"/>
        <end position="295"/>
    </location>
</feature>
<protein>
    <submittedName>
        <fullName evidence="3">Transposase-like protein</fullName>
    </submittedName>
</protein>